<evidence type="ECO:0000313" key="2">
    <source>
        <dbReference type="EMBL" id="MBE5728302.1"/>
    </source>
</evidence>
<protein>
    <recommendedName>
        <fullName evidence="5">PRC-barrel domain-containing protein</fullName>
    </recommendedName>
</protein>
<dbReference type="AlphaFoldDB" id="A0A8T3UQX5"/>
<gene>
    <name evidence="1" type="ORF">IHE50_01275</name>
    <name evidence="2" type="ORF">IHE51_00370</name>
</gene>
<dbReference type="EMBL" id="JADFAR010000005">
    <property type="protein sequence ID" value="MBE5728302.1"/>
    <property type="molecule type" value="Genomic_DNA"/>
</dbReference>
<evidence type="ECO:0000313" key="1">
    <source>
        <dbReference type="EMBL" id="MBE5728031.1"/>
    </source>
</evidence>
<evidence type="ECO:0000313" key="4">
    <source>
        <dbReference type="Proteomes" id="UP000763484"/>
    </source>
</evidence>
<dbReference type="EMBL" id="JADFAQ010000019">
    <property type="protein sequence ID" value="MBE5728031.1"/>
    <property type="molecule type" value="Genomic_DNA"/>
</dbReference>
<name>A0A8T3UQX5_9ARCH</name>
<dbReference type="Proteomes" id="UP000763484">
    <property type="component" value="Unassembled WGS sequence"/>
</dbReference>
<evidence type="ECO:0000313" key="3">
    <source>
        <dbReference type="Proteomes" id="UP000718571"/>
    </source>
</evidence>
<comment type="caution">
    <text evidence="2">The sequence shown here is derived from an EMBL/GenBank/DDBJ whole genome shotgun (WGS) entry which is preliminary data.</text>
</comment>
<dbReference type="SUPFAM" id="SSF50346">
    <property type="entry name" value="PRC-barrel domain"/>
    <property type="match status" value="1"/>
</dbReference>
<evidence type="ECO:0008006" key="5">
    <source>
        <dbReference type="Google" id="ProtNLM"/>
    </source>
</evidence>
<sequence length="93" mass="10239">MALKLKSISNTYGLKVYTDSGSFFGEIDEAIIQENRIVGWRIKASPSSHLSKMISGARGAIIQHNLVRAIDDIFIISSIVTSPSEEVKEDKSK</sequence>
<reference evidence="3 4" key="1">
    <citation type="submission" date="2020-09" db="EMBL/GenBank/DDBJ databases">
        <title>Genomic characterization of a novel Parvarchaeota family in acid mine drainage sediments.</title>
        <authorList>
            <person name="Luo Z.-H."/>
        </authorList>
    </citation>
    <scope>NUCLEOTIDE SEQUENCE [LARGE SCALE GENOMIC DNA]</scope>
    <source>
        <strain evidence="2">MAS1_bins.189</strain>
        <strain evidence="1">TL1-5_bins.178</strain>
    </source>
</reference>
<accession>A0A8T3UQX5</accession>
<organism evidence="2 3">
    <name type="scientific">Candidatus Acidifodinimicrobium mancum</name>
    <dbReference type="NCBI Taxonomy" id="2898728"/>
    <lineage>
        <taxon>Archaea</taxon>
        <taxon>Candidatus Parvarchaeota</taxon>
        <taxon>Candidatus Acidifodinimicrobiaceae</taxon>
        <taxon>Candidatus Acidifodinimicrobium</taxon>
    </lineage>
</organism>
<dbReference type="InterPro" id="IPR011033">
    <property type="entry name" value="PRC_barrel-like_sf"/>
</dbReference>
<dbReference type="Proteomes" id="UP000718571">
    <property type="component" value="Unassembled WGS sequence"/>
</dbReference>
<proteinExistence type="predicted"/>